<dbReference type="Proteomes" id="UP000238326">
    <property type="component" value="Unassembled WGS sequence"/>
</dbReference>
<dbReference type="SUPFAM" id="SSF161098">
    <property type="entry name" value="MetI-like"/>
    <property type="match status" value="1"/>
</dbReference>
<evidence type="ECO:0000256" key="4">
    <source>
        <dbReference type="ARBA" id="ARBA00022475"/>
    </source>
</evidence>
<dbReference type="InterPro" id="IPR000515">
    <property type="entry name" value="MetI-like"/>
</dbReference>
<proteinExistence type="inferred from homology"/>
<feature type="domain" description="ABC transmembrane type-1" evidence="9">
    <location>
        <begin position="44"/>
        <end position="250"/>
    </location>
</feature>
<feature type="transmembrane region" description="Helical" evidence="8">
    <location>
        <begin position="177"/>
        <end position="200"/>
    </location>
</feature>
<dbReference type="CDD" id="cd06261">
    <property type="entry name" value="TM_PBP2"/>
    <property type="match status" value="1"/>
</dbReference>
<evidence type="ECO:0000256" key="7">
    <source>
        <dbReference type="ARBA" id="ARBA00023136"/>
    </source>
</evidence>
<keyword evidence="4" id="KW-1003">Cell membrane</keyword>
<protein>
    <submittedName>
        <fullName evidence="10">ABC transporter permease</fullName>
    </submittedName>
</protein>
<reference evidence="10 11" key="1">
    <citation type="submission" date="2018-03" db="EMBL/GenBank/DDBJ databases">
        <title>Comparative genomics illustrates the genes involved in a hyperalkaliphilic mechanisms of Serpentinomonas isolated from highly-alkaline calcium-rich serpentinized springs.</title>
        <authorList>
            <person name="Suzuki S."/>
            <person name="Ishii S."/>
            <person name="Walworth N."/>
            <person name="Bird L."/>
            <person name="Kuenen J.G."/>
            <person name="Nealson K.H."/>
        </authorList>
    </citation>
    <scope>NUCLEOTIDE SEQUENCE [LARGE SCALE GENOMIC DNA]</scope>
    <source>
        <strain evidence="10 11">83</strain>
    </source>
</reference>
<dbReference type="PROSITE" id="PS50928">
    <property type="entry name" value="ABC_TM1"/>
    <property type="match status" value="1"/>
</dbReference>
<dbReference type="PANTHER" id="PTHR42929">
    <property type="entry name" value="INNER MEMBRANE ABC TRANSPORTER PERMEASE PROTEIN YDCU-RELATED-RELATED"/>
    <property type="match status" value="1"/>
</dbReference>
<dbReference type="EMBL" id="PVLR01000032">
    <property type="protein sequence ID" value="PRD68377.1"/>
    <property type="molecule type" value="Genomic_DNA"/>
</dbReference>
<dbReference type="AlphaFoldDB" id="A0A2S9KD50"/>
<dbReference type="Gene3D" id="1.10.3720.10">
    <property type="entry name" value="MetI-like"/>
    <property type="match status" value="1"/>
</dbReference>
<evidence type="ECO:0000313" key="10">
    <source>
        <dbReference type="EMBL" id="PRD68377.1"/>
    </source>
</evidence>
<keyword evidence="7 8" id="KW-0472">Membrane</keyword>
<comment type="subcellular location">
    <subcellularLocation>
        <location evidence="1 8">Cell membrane</location>
        <topology evidence="1 8">Multi-pass membrane protein</topology>
    </subcellularLocation>
</comment>
<keyword evidence="11" id="KW-1185">Reference proteome</keyword>
<sequence>MVMLLLFSIAPTLWIALNSFQYEGAWSLDNFAEILRSAFYRQAFANSVWISLCSSLIGLAIATLVSASLRRVDSSVRDLVVAFTNMASNLSGVPLAFAFIIVMGTNGALTLLLRQLGWISDFSIYSQGGLILVYSYFQIPLAVLLLYPAFDALQDDWQDAAALLGASRLTYWRQVGLPVLMPAILGTFVLMLANALGAYASAYALMTSNYNLVTIRISSLVAGDISLEPNLAAALSLLLIVILVGVAMVNQFLIKRSYHAR</sequence>
<organism evidence="10 11">
    <name type="scientific">Malikia spinosa</name>
    <dbReference type="NCBI Taxonomy" id="86180"/>
    <lineage>
        <taxon>Bacteria</taxon>
        <taxon>Pseudomonadati</taxon>
        <taxon>Pseudomonadota</taxon>
        <taxon>Betaproteobacteria</taxon>
        <taxon>Burkholderiales</taxon>
        <taxon>Comamonadaceae</taxon>
        <taxon>Malikia</taxon>
    </lineage>
</organism>
<evidence type="ECO:0000256" key="1">
    <source>
        <dbReference type="ARBA" id="ARBA00004651"/>
    </source>
</evidence>
<keyword evidence="6 8" id="KW-1133">Transmembrane helix</keyword>
<gene>
    <name evidence="10" type="ORF">C6P61_11610</name>
</gene>
<evidence type="ECO:0000256" key="5">
    <source>
        <dbReference type="ARBA" id="ARBA00022692"/>
    </source>
</evidence>
<evidence type="ECO:0000256" key="2">
    <source>
        <dbReference type="ARBA" id="ARBA00007069"/>
    </source>
</evidence>
<keyword evidence="3 8" id="KW-0813">Transport</keyword>
<feature type="transmembrane region" description="Helical" evidence="8">
    <location>
        <begin position="124"/>
        <end position="147"/>
    </location>
</feature>
<dbReference type="GO" id="GO:0005886">
    <property type="term" value="C:plasma membrane"/>
    <property type="evidence" value="ECO:0007669"/>
    <property type="project" value="UniProtKB-SubCell"/>
</dbReference>
<name>A0A2S9KD50_9BURK</name>
<dbReference type="OrthoDB" id="8404154at2"/>
<accession>A0A2S9KD50</accession>
<feature type="transmembrane region" description="Helical" evidence="8">
    <location>
        <begin position="43"/>
        <end position="67"/>
    </location>
</feature>
<evidence type="ECO:0000259" key="9">
    <source>
        <dbReference type="PROSITE" id="PS50928"/>
    </source>
</evidence>
<evidence type="ECO:0000256" key="8">
    <source>
        <dbReference type="RuleBase" id="RU363032"/>
    </source>
</evidence>
<dbReference type="InterPro" id="IPR035906">
    <property type="entry name" value="MetI-like_sf"/>
</dbReference>
<keyword evidence="5 8" id="KW-0812">Transmembrane</keyword>
<dbReference type="PANTHER" id="PTHR42929:SF1">
    <property type="entry name" value="INNER MEMBRANE ABC TRANSPORTER PERMEASE PROTEIN YDCU-RELATED"/>
    <property type="match status" value="1"/>
</dbReference>
<feature type="transmembrane region" description="Helical" evidence="8">
    <location>
        <begin position="79"/>
        <end position="104"/>
    </location>
</feature>
<comment type="similarity">
    <text evidence="2">Belongs to the binding-protein-dependent transport system permease family. CysTW subfamily.</text>
</comment>
<evidence type="ECO:0000256" key="6">
    <source>
        <dbReference type="ARBA" id="ARBA00022989"/>
    </source>
</evidence>
<evidence type="ECO:0000256" key="3">
    <source>
        <dbReference type="ARBA" id="ARBA00022448"/>
    </source>
</evidence>
<feature type="transmembrane region" description="Helical" evidence="8">
    <location>
        <begin position="231"/>
        <end position="254"/>
    </location>
</feature>
<dbReference type="Pfam" id="PF00528">
    <property type="entry name" value="BPD_transp_1"/>
    <property type="match status" value="1"/>
</dbReference>
<comment type="caution">
    <text evidence="10">The sequence shown here is derived from an EMBL/GenBank/DDBJ whole genome shotgun (WGS) entry which is preliminary data.</text>
</comment>
<dbReference type="GO" id="GO:0055085">
    <property type="term" value="P:transmembrane transport"/>
    <property type="evidence" value="ECO:0007669"/>
    <property type="project" value="InterPro"/>
</dbReference>
<evidence type="ECO:0000313" key="11">
    <source>
        <dbReference type="Proteomes" id="UP000238326"/>
    </source>
</evidence>